<dbReference type="Proteomes" id="UP000184245">
    <property type="component" value="Unassembled WGS sequence"/>
</dbReference>
<dbReference type="RefSeq" id="WP_084067723.1">
    <property type="nucleotide sequence ID" value="NZ_FQVI01000005.1"/>
</dbReference>
<organism evidence="1 2">
    <name type="scientific">Lactonifactor longoviformis DSM 17459</name>
    <dbReference type="NCBI Taxonomy" id="1122155"/>
    <lineage>
        <taxon>Bacteria</taxon>
        <taxon>Bacillati</taxon>
        <taxon>Bacillota</taxon>
        <taxon>Clostridia</taxon>
        <taxon>Eubacteriales</taxon>
        <taxon>Clostridiaceae</taxon>
        <taxon>Lactonifactor</taxon>
    </lineage>
</organism>
<dbReference type="OrthoDB" id="1851964at2"/>
<sequence>MNRRELKLNEYGISSKRFKELSAFCEQYPEWVEELKKRSPAVCADAVRRSELENKCRIIETAALEADEELGNFIIKSVCYEKPFWYLRDILEIPCSQSAFYDRRRYFFYLLHKRKRM</sequence>
<protein>
    <submittedName>
        <fullName evidence="1">Uncharacterized protein</fullName>
    </submittedName>
</protein>
<accession>A0A1M4VWI3</accession>
<dbReference type="EMBL" id="FQVI01000005">
    <property type="protein sequence ID" value="SHE73361.1"/>
    <property type="molecule type" value="Genomic_DNA"/>
</dbReference>
<evidence type="ECO:0000313" key="1">
    <source>
        <dbReference type="EMBL" id="SHE73361.1"/>
    </source>
</evidence>
<evidence type="ECO:0000313" key="2">
    <source>
        <dbReference type="Proteomes" id="UP000184245"/>
    </source>
</evidence>
<reference evidence="1 2" key="1">
    <citation type="submission" date="2016-11" db="EMBL/GenBank/DDBJ databases">
        <authorList>
            <person name="Jaros S."/>
            <person name="Januszkiewicz K."/>
            <person name="Wedrychowicz H."/>
        </authorList>
    </citation>
    <scope>NUCLEOTIDE SEQUENCE [LARGE SCALE GENOMIC DNA]</scope>
    <source>
        <strain evidence="1 2">DSM 17459</strain>
    </source>
</reference>
<dbReference type="STRING" id="1122155.SAMN02745158_01368"/>
<dbReference type="AlphaFoldDB" id="A0A1M4VWI3"/>
<keyword evidence="2" id="KW-1185">Reference proteome</keyword>
<gene>
    <name evidence="1" type="ORF">SAMN02745158_01368</name>
</gene>
<name>A0A1M4VWI3_9CLOT</name>
<proteinExistence type="predicted"/>